<dbReference type="SUPFAM" id="SSF52402">
    <property type="entry name" value="Adenine nucleotide alpha hydrolases-like"/>
    <property type="match status" value="2"/>
</dbReference>
<protein>
    <submittedName>
        <fullName evidence="3">Universal stress protein</fullName>
    </submittedName>
</protein>
<dbReference type="EMBL" id="QUZK01000026">
    <property type="protein sequence ID" value="RFF30936.1"/>
    <property type="molecule type" value="Genomic_DNA"/>
</dbReference>
<feature type="domain" description="UspA" evidence="2">
    <location>
        <begin position="153"/>
        <end position="295"/>
    </location>
</feature>
<dbReference type="InterPro" id="IPR006015">
    <property type="entry name" value="Universal_stress_UspA"/>
</dbReference>
<organism evidence="3 4">
    <name type="scientific">Wenzhouxiangella sediminis</name>
    <dbReference type="NCBI Taxonomy" id="1792836"/>
    <lineage>
        <taxon>Bacteria</taxon>
        <taxon>Pseudomonadati</taxon>
        <taxon>Pseudomonadota</taxon>
        <taxon>Gammaproteobacteria</taxon>
        <taxon>Chromatiales</taxon>
        <taxon>Wenzhouxiangellaceae</taxon>
        <taxon>Wenzhouxiangella</taxon>
    </lineage>
</organism>
<dbReference type="InterPro" id="IPR014729">
    <property type="entry name" value="Rossmann-like_a/b/a_fold"/>
</dbReference>
<name>A0A3E1K9T5_9GAMM</name>
<dbReference type="PRINTS" id="PR01438">
    <property type="entry name" value="UNVRSLSTRESS"/>
</dbReference>
<comment type="similarity">
    <text evidence="1">Belongs to the universal stress protein A family.</text>
</comment>
<evidence type="ECO:0000313" key="4">
    <source>
        <dbReference type="Proteomes" id="UP000260351"/>
    </source>
</evidence>
<feature type="domain" description="UspA" evidence="2">
    <location>
        <begin position="3"/>
        <end position="141"/>
    </location>
</feature>
<sequence>MPFSRILVPLDGSDFAEQALVHAGRMARAFSGRVFLLRVLSEPKDAQGEHSAGCVDWRLRKAEAKRYLQKLIGDERLAGAPTEVEVLDGRPAEAVAQFIEHHDISLVVLSAWGAGGASELPYGGTVHKVLANTRIPYLIVRGQADEARPGEPYRHIMVSLDGSQPAEVALHVASALDAGGGATLELLHLVSEPLMPRRRPLTTREESLKSELLECNRRVAAGYLEELRDRLGSRHEIRTRLEASARPVETIAEVCRRERPDLLVLAVHHGEGSSGWSSEAVRQVLLTRITTPVLALQDGMRVGQELLQGSH</sequence>
<evidence type="ECO:0000256" key="1">
    <source>
        <dbReference type="ARBA" id="ARBA00008791"/>
    </source>
</evidence>
<dbReference type="CDD" id="cd00293">
    <property type="entry name" value="USP-like"/>
    <property type="match status" value="2"/>
</dbReference>
<evidence type="ECO:0000259" key="2">
    <source>
        <dbReference type="Pfam" id="PF00582"/>
    </source>
</evidence>
<dbReference type="RefSeq" id="WP_116650261.1">
    <property type="nucleotide sequence ID" value="NZ_QUZK01000026.1"/>
</dbReference>
<dbReference type="Gene3D" id="3.40.50.620">
    <property type="entry name" value="HUPs"/>
    <property type="match status" value="2"/>
</dbReference>
<dbReference type="Pfam" id="PF00582">
    <property type="entry name" value="Usp"/>
    <property type="match status" value="2"/>
</dbReference>
<keyword evidence="4" id="KW-1185">Reference proteome</keyword>
<dbReference type="Proteomes" id="UP000260351">
    <property type="component" value="Unassembled WGS sequence"/>
</dbReference>
<evidence type="ECO:0000313" key="3">
    <source>
        <dbReference type="EMBL" id="RFF30936.1"/>
    </source>
</evidence>
<dbReference type="PANTHER" id="PTHR46268">
    <property type="entry name" value="STRESS RESPONSE PROTEIN NHAX"/>
    <property type="match status" value="1"/>
</dbReference>
<gene>
    <name evidence="3" type="ORF">DZC52_06190</name>
</gene>
<accession>A0A3E1K9T5</accession>
<dbReference type="PANTHER" id="PTHR46268:SF6">
    <property type="entry name" value="UNIVERSAL STRESS PROTEIN UP12"/>
    <property type="match status" value="1"/>
</dbReference>
<comment type="caution">
    <text evidence="3">The sequence shown here is derived from an EMBL/GenBank/DDBJ whole genome shotgun (WGS) entry which is preliminary data.</text>
</comment>
<dbReference type="InterPro" id="IPR006016">
    <property type="entry name" value="UspA"/>
</dbReference>
<dbReference type="OrthoDB" id="9792500at2"/>
<dbReference type="AlphaFoldDB" id="A0A3E1K9T5"/>
<reference evidence="3 4" key="1">
    <citation type="submission" date="2018-08" db="EMBL/GenBank/DDBJ databases">
        <title>Wenzhouxiangella salilacus sp. nov., a novel bacterium isolated from a saline lake in Xinjiang Province, China.</title>
        <authorList>
            <person name="Han S."/>
        </authorList>
    </citation>
    <scope>NUCLEOTIDE SEQUENCE [LARGE SCALE GENOMIC DNA]</scope>
    <source>
        <strain evidence="3 4">XDB06</strain>
    </source>
</reference>
<proteinExistence type="inferred from homology"/>